<dbReference type="PANTHER" id="PTHR11895">
    <property type="entry name" value="TRANSAMIDASE"/>
    <property type="match status" value="1"/>
</dbReference>
<feature type="region of interest" description="Disordered" evidence="2">
    <location>
        <begin position="134"/>
        <end position="155"/>
    </location>
</feature>
<evidence type="ECO:0000313" key="5">
    <source>
        <dbReference type="Proteomes" id="UP001174909"/>
    </source>
</evidence>
<organism evidence="4 5">
    <name type="scientific">Geodia barretti</name>
    <name type="common">Barrett's horny sponge</name>
    <dbReference type="NCBI Taxonomy" id="519541"/>
    <lineage>
        <taxon>Eukaryota</taxon>
        <taxon>Metazoa</taxon>
        <taxon>Porifera</taxon>
        <taxon>Demospongiae</taxon>
        <taxon>Heteroscleromorpha</taxon>
        <taxon>Tetractinellida</taxon>
        <taxon>Astrophorina</taxon>
        <taxon>Geodiidae</taxon>
        <taxon>Geodia</taxon>
    </lineage>
</organism>
<dbReference type="Gene3D" id="3.90.1300.10">
    <property type="entry name" value="Amidase signature (AS) domain"/>
    <property type="match status" value="1"/>
</dbReference>
<dbReference type="PANTHER" id="PTHR11895:SF176">
    <property type="entry name" value="AMIDASE AMID-RELATED"/>
    <property type="match status" value="1"/>
</dbReference>
<evidence type="ECO:0000256" key="2">
    <source>
        <dbReference type="SAM" id="MobiDB-lite"/>
    </source>
</evidence>
<dbReference type="InterPro" id="IPR000120">
    <property type="entry name" value="Amidase"/>
</dbReference>
<dbReference type="GO" id="GO:0003824">
    <property type="term" value="F:catalytic activity"/>
    <property type="evidence" value="ECO:0007669"/>
    <property type="project" value="InterPro"/>
</dbReference>
<dbReference type="Proteomes" id="UP001174909">
    <property type="component" value="Unassembled WGS sequence"/>
</dbReference>
<evidence type="ECO:0000259" key="3">
    <source>
        <dbReference type="Pfam" id="PF01425"/>
    </source>
</evidence>
<sequence length="463" mass="49300">MQTNELHYLTVSDAASLIESRQLSPVELVEAHLERIEQTDERLNSFVTLLADEARSAAADAESAIQGGGYLGPLHGIPIGLKDLYYTKGIRTTVGSKIMGDFIPDYDAAVTERFRDAGAILLGKLQMHEFALGATSENPHHGPARNPGGSSGGSGAAVASGQCMAALGSDTGGSVRIPSSACGIVGLKPTFGRVSRRGVFPLSNSLDTVGPMTRTVTDNAIVMNVIAGYDERDQSCANRPDEDFTRLLGQDISGLRIGVPQDYFYDMIDDEVRAAVQQAARTLEGLGAQVEECSIPALNDSISISGAILLTEAAEIHLDNLRERPDDFGSDVRGRLEEGAMTPAVSYIAAQRARTEFNRAIAEAMKTYDILLAPTNAVPAPRIGENVVEVGGVTEAKLALMPRLTRPHNICGIPTISVPCGFSSEGLPIGVQLAARPFEDALALQVAYAYEQATDWHSQRPPV</sequence>
<dbReference type="EMBL" id="CASHTH010002708">
    <property type="protein sequence ID" value="CAI8033979.1"/>
    <property type="molecule type" value="Genomic_DNA"/>
</dbReference>
<feature type="domain" description="Amidase" evidence="3">
    <location>
        <begin position="27"/>
        <end position="442"/>
    </location>
</feature>
<dbReference type="AlphaFoldDB" id="A0AA35SQZ2"/>
<dbReference type="InterPro" id="IPR020556">
    <property type="entry name" value="Amidase_CS"/>
</dbReference>
<comment type="similarity">
    <text evidence="1">Belongs to the amidase family.</text>
</comment>
<dbReference type="InterPro" id="IPR023631">
    <property type="entry name" value="Amidase_dom"/>
</dbReference>
<proteinExistence type="inferred from homology"/>
<dbReference type="PROSITE" id="PS00571">
    <property type="entry name" value="AMIDASES"/>
    <property type="match status" value="1"/>
</dbReference>
<evidence type="ECO:0000256" key="1">
    <source>
        <dbReference type="ARBA" id="ARBA00009199"/>
    </source>
</evidence>
<keyword evidence="5" id="KW-1185">Reference proteome</keyword>
<name>A0AA35SQZ2_GEOBA</name>
<dbReference type="SUPFAM" id="SSF75304">
    <property type="entry name" value="Amidase signature (AS) enzymes"/>
    <property type="match status" value="1"/>
</dbReference>
<dbReference type="InterPro" id="IPR036928">
    <property type="entry name" value="AS_sf"/>
</dbReference>
<accession>A0AA35SQZ2</accession>
<dbReference type="Pfam" id="PF01425">
    <property type="entry name" value="Amidase"/>
    <property type="match status" value="1"/>
</dbReference>
<gene>
    <name evidence="4" type="ORF">GBAR_LOCUS19158</name>
</gene>
<evidence type="ECO:0000313" key="4">
    <source>
        <dbReference type="EMBL" id="CAI8033979.1"/>
    </source>
</evidence>
<comment type="caution">
    <text evidence="4">The sequence shown here is derived from an EMBL/GenBank/DDBJ whole genome shotgun (WGS) entry which is preliminary data.</text>
</comment>
<reference evidence="4" key="1">
    <citation type="submission" date="2023-03" db="EMBL/GenBank/DDBJ databases">
        <authorList>
            <person name="Steffen K."/>
            <person name="Cardenas P."/>
        </authorList>
    </citation>
    <scope>NUCLEOTIDE SEQUENCE</scope>
</reference>
<protein>
    <submittedName>
        <fullName evidence="4">Amidase</fullName>
    </submittedName>
</protein>